<sequence>MNNVNGRHCFGAISFIKWEPRIANWEILKYFGVLQLIPLECLCTRKDSRLLEFLKSVTLQDNSRSEKQRIFQYDPHS</sequence>
<evidence type="ECO:0000313" key="2">
    <source>
        <dbReference type="Proteomes" id="UP000030680"/>
    </source>
</evidence>
<accession>M2Y431</accession>
<keyword evidence="2" id="KW-1185">Reference proteome</keyword>
<dbReference type="GeneID" id="17089304"/>
<reference evidence="2" key="1">
    <citation type="journal article" date="2013" name="Science">
        <title>Gene transfer from bacteria and archaea facilitated evolution of an extremophilic eukaryote.</title>
        <authorList>
            <person name="Schonknecht G."/>
            <person name="Chen W.H."/>
            <person name="Ternes C.M."/>
            <person name="Barbier G.G."/>
            <person name="Shrestha R.P."/>
            <person name="Stanke M."/>
            <person name="Brautigam A."/>
            <person name="Baker B.J."/>
            <person name="Banfield J.F."/>
            <person name="Garavito R.M."/>
            <person name="Carr K."/>
            <person name="Wilkerson C."/>
            <person name="Rensing S.A."/>
            <person name="Gagneul D."/>
            <person name="Dickenson N.E."/>
            <person name="Oesterhelt C."/>
            <person name="Lercher M.J."/>
            <person name="Weber A.P."/>
        </authorList>
    </citation>
    <scope>NUCLEOTIDE SEQUENCE [LARGE SCALE GENOMIC DNA]</scope>
    <source>
        <strain evidence="2">074W</strain>
    </source>
</reference>
<dbReference type="EMBL" id="KB454498">
    <property type="protein sequence ID" value="EME30584.1"/>
    <property type="molecule type" value="Genomic_DNA"/>
</dbReference>
<dbReference type="Gramene" id="EME30584">
    <property type="protein sequence ID" value="EME30584"/>
    <property type="gene ID" value="Gasu_20460"/>
</dbReference>
<protein>
    <submittedName>
        <fullName evidence="1">Uncharacterized protein</fullName>
    </submittedName>
</protein>
<dbReference type="AlphaFoldDB" id="M2Y431"/>
<gene>
    <name evidence="1" type="ORF">Gasu_20460</name>
</gene>
<proteinExistence type="predicted"/>
<dbReference type="RefSeq" id="XP_005707104.1">
    <property type="nucleotide sequence ID" value="XM_005707047.1"/>
</dbReference>
<dbReference type="Proteomes" id="UP000030680">
    <property type="component" value="Unassembled WGS sequence"/>
</dbReference>
<evidence type="ECO:0000313" key="1">
    <source>
        <dbReference type="EMBL" id="EME30584.1"/>
    </source>
</evidence>
<organism evidence="1 2">
    <name type="scientific">Galdieria sulphuraria</name>
    <name type="common">Red alga</name>
    <dbReference type="NCBI Taxonomy" id="130081"/>
    <lineage>
        <taxon>Eukaryota</taxon>
        <taxon>Rhodophyta</taxon>
        <taxon>Bangiophyceae</taxon>
        <taxon>Galdieriales</taxon>
        <taxon>Galdieriaceae</taxon>
        <taxon>Galdieria</taxon>
    </lineage>
</organism>
<dbReference type="KEGG" id="gsl:Gasu_20460"/>
<name>M2Y431_GALSU</name>